<proteinExistence type="predicted"/>
<keyword evidence="1" id="KW-0812">Transmembrane</keyword>
<evidence type="ECO:0000313" key="2">
    <source>
        <dbReference type="EMBL" id="KAK1692901.1"/>
    </source>
</evidence>
<name>A0AAD8TS78_LOLMU</name>
<comment type="caution">
    <text evidence="2">The sequence shown here is derived from an EMBL/GenBank/DDBJ whole genome shotgun (WGS) entry which is preliminary data.</text>
</comment>
<feature type="transmembrane region" description="Helical" evidence="1">
    <location>
        <begin position="127"/>
        <end position="145"/>
    </location>
</feature>
<keyword evidence="1" id="KW-1133">Transmembrane helix</keyword>
<dbReference type="AlphaFoldDB" id="A0AAD8TS78"/>
<dbReference type="EMBL" id="JAUUTY010000001">
    <property type="protein sequence ID" value="KAK1692901.1"/>
    <property type="molecule type" value="Genomic_DNA"/>
</dbReference>
<keyword evidence="1" id="KW-0472">Membrane</keyword>
<dbReference type="Proteomes" id="UP001231189">
    <property type="component" value="Unassembled WGS sequence"/>
</dbReference>
<gene>
    <name evidence="2" type="ORF">QYE76_009598</name>
</gene>
<evidence type="ECO:0000313" key="3">
    <source>
        <dbReference type="Proteomes" id="UP001231189"/>
    </source>
</evidence>
<sequence>MEHPALSQGYQEMRCVVLSILIQGIDPGRPSSSMEMIFLLAVIDSLATVQNDHGCGYVEWHDAPLPKFWSDLIGDLRDVVWRMRAEQVARPRTEEDEGRDAKIQALEEELKDKKAEIGILKAKYDNLVMIFLVFVVGLVAGKLCFQ</sequence>
<accession>A0AAD8TS78</accession>
<reference evidence="2" key="1">
    <citation type="submission" date="2023-07" db="EMBL/GenBank/DDBJ databases">
        <title>A chromosome-level genome assembly of Lolium multiflorum.</title>
        <authorList>
            <person name="Chen Y."/>
            <person name="Copetti D."/>
            <person name="Kolliker R."/>
            <person name="Studer B."/>
        </authorList>
    </citation>
    <scope>NUCLEOTIDE SEQUENCE</scope>
    <source>
        <strain evidence="2">02402/16</strain>
        <tissue evidence="2">Leaf</tissue>
    </source>
</reference>
<evidence type="ECO:0000256" key="1">
    <source>
        <dbReference type="SAM" id="Phobius"/>
    </source>
</evidence>
<keyword evidence="3" id="KW-1185">Reference proteome</keyword>
<protein>
    <submittedName>
        <fullName evidence="2">Uncharacterized protein</fullName>
    </submittedName>
</protein>
<organism evidence="2 3">
    <name type="scientific">Lolium multiflorum</name>
    <name type="common">Italian ryegrass</name>
    <name type="synonym">Lolium perenne subsp. multiflorum</name>
    <dbReference type="NCBI Taxonomy" id="4521"/>
    <lineage>
        <taxon>Eukaryota</taxon>
        <taxon>Viridiplantae</taxon>
        <taxon>Streptophyta</taxon>
        <taxon>Embryophyta</taxon>
        <taxon>Tracheophyta</taxon>
        <taxon>Spermatophyta</taxon>
        <taxon>Magnoliopsida</taxon>
        <taxon>Liliopsida</taxon>
        <taxon>Poales</taxon>
        <taxon>Poaceae</taxon>
        <taxon>BOP clade</taxon>
        <taxon>Pooideae</taxon>
        <taxon>Poodae</taxon>
        <taxon>Poeae</taxon>
        <taxon>Poeae Chloroplast Group 2 (Poeae type)</taxon>
        <taxon>Loliodinae</taxon>
        <taxon>Loliinae</taxon>
        <taxon>Lolium</taxon>
    </lineage>
</organism>